<keyword evidence="6" id="KW-0539">Nucleus</keyword>
<dbReference type="GO" id="GO:0005049">
    <property type="term" value="F:nuclear export signal receptor activity"/>
    <property type="evidence" value="ECO:0007669"/>
    <property type="project" value="InterPro"/>
</dbReference>
<dbReference type="InterPro" id="IPR045065">
    <property type="entry name" value="XPO1/5"/>
</dbReference>
<dbReference type="Proteomes" id="UP000075809">
    <property type="component" value="Unassembled WGS sequence"/>
</dbReference>
<dbReference type="Pfam" id="PF18787">
    <property type="entry name" value="CRM1_repeat_3"/>
    <property type="match status" value="1"/>
</dbReference>
<dbReference type="SMART" id="SM01102">
    <property type="entry name" value="CRM1_C"/>
    <property type="match status" value="1"/>
</dbReference>
<reference evidence="10 11" key="1">
    <citation type="submission" date="2015-09" db="EMBL/GenBank/DDBJ databases">
        <title>Trachymyrmex zeteki WGS genome.</title>
        <authorList>
            <person name="Nygaard S."/>
            <person name="Hu H."/>
            <person name="Boomsma J."/>
            <person name="Zhang G."/>
        </authorList>
    </citation>
    <scope>NUCLEOTIDE SEQUENCE [LARGE SCALE GENOMIC DNA]</scope>
    <source>
        <strain evidence="10">Tzet28-1</strain>
        <tissue evidence="10">Whole body</tissue>
    </source>
</reference>
<dbReference type="SUPFAM" id="SSF48371">
    <property type="entry name" value="ARM repeat"/>
    <property type="match status" value="2"/>
</dbReference>
<dbReference type="InterPro" id="IPR036322">
    <property type="entry name" value="WD40_repeat_dom_sf"/>
</dbReference>
<dbReference type="Pfam" id="PF08389">
    <property type="entry name" value="Xpo1"/>
    <property type="match status" value="1"/>
</dbReference>
<dbReference type="Pfam" id="PF08767">
    <property type="entry name" value="CRM1_C"/>
    <property type="match status" value="1"/>
</dbReference>
<dbReference type="Pfam" id="PF00400">
    <property type="entry name" value="WD40"/>
    <property type="match status" value="1"/>
</dbReference>
<dbReference type="Pfam" id="PF18777">
    <property type="entry name" value="CRM1_repeat"/>
    <property type="match status" value="1"/>
</dbReference>
<dbReference type="InterPro" id="IPR014877">
    <property type="entry name" value="XPO1_C_dom"/>
</dbReference>
<dbReference type="GO" id="GO:0000055">
    <property type="term" value="P:ribosomal large subunit export from nucleus"/>
    <property type="evidence" value="ECO:0007669"/>
    <property type="project" value="TreeGrafter"/>
</dbReference>
<dbReference type="Pfam" id="PF03810">
    <property type="entry name" value="IBN_N"/>
    <property type="match status" value="1"/>
</dbReference>
<dbReference type="STRING" id="64791.A0A151X7I5"/>
<dbReference type="PANTHER" id="PTHR11223:SF2">
    <property type="entry name" value="EXPORTIN-1"/>
    <property type="match status" value="1"/>
</dbReference>
<dbReference type="InterPro" id="IPR040485">
    <property type="entry name" value="XPO1_repeat_3"/>
</dbReference>
<dbReference type="PROSITE" id="PS50166">
    <property type="entry name" value="IMPORTIN_B_NT"/>
    <property type="match status" value="1"/>
</dbReference>
<feature type="coiled-coil region" evidence="8">
    <location>
        <begin position="2459"/>
        <end position="2511"/>
    </location>
</feature>
<evidence type="ECO:0000256" key="2">
    <source>
        <dbReference type="ARBA" id="ARBA00009466"/>
    </source>
</evidence>
<dbReference type="EMBL" id="KQ982449">
    <property type="protein sequence ID" value="KYQ56280.1"/>
    <property type="molecule type" value="Genomic_DNA"/>
</dbReference>
<evidence type="ECO:0000256" key="4">
    <source>
        <dbReference type="ARBA" id="ARBA00022816"/>
    </source>
</evidence>
<keyword evidence="3" id="KW-0813">Transport</keyword>
<keyword evidence="5" id="KW-0653">Protein transport</keyword>
<dbReference type="GO" id="GO:0051028">
    <property type="term" value="P:mRNA transport"/>
    <property type="evidence" value="ECO:0007669"/>
    <property type="project" value="UniProtKB-KW"/>
</dbReference>
<dbReference type="GO" id="GO:0005634">
    <property type="term" value="C:nucleus"/>
    <property type="evidence" value="ECO:0007669"/>
    <property type="project" value="UniProtKB-SubCell"/>
</dbReference>
<dbReference type="SMART" id="SM00913">
    <property type="entry name" value="IBN_N"/>
    <property type="match status" value="1"/>
</dbReference>
<dbReference type="InterPro" id="IPR001494">
    <property type="entry name" value="Importin-beta_N"/>
</dbReference>
<organism evidence="10 11">
    <name type="scientific">Mycetomoellerius zeteki</name>
    <dbReference type="NCBI Taxonomy" id="64791"/>
    <lineage>
        <taxon>Eukaryota</taxon>
        <taxon>Metazoa</taxon>
        <taxon>Ecdysozoa</taxon>
        <taxon>Arthropoda</taxon>
        <taxon>Hexapoda</taxon>
        <taxon>Insecta</taxon>
        <taxon>Pterygota</taxon>
        <taxon>Neoptera</taxon>
        <taxon>Endopterygota</taxon>
        <taxon>Hymenoptera</taxon>
        <taxon>Apocrita</taxon>
        <taxon>Aculeata</taxon>
        <taxon>Formicoidea</taxon>
        <taxon>Formicidae</taxon>
        <taxon>Myrmicinae</taxon>
        <taxon>Mycetomoellerius</taxon>
    </lineage>
</organism>
<dbReference type="GO" id="GO:0005737">
    <property type="term" value="C:cytoplasm"/>
    <property type="evidence" value="ECO:0007669"/>
    <property type="project" value="TreeGrafter"/>
</dbReference>
<evidence type="ECO:0000256" key="1">
    <source>
        <dbReference type="ARBA" id="ARBA00004123"/>
    </source>
</evidence>
<dbReference type="Pfam" id="PF18784">
    <property type="entry name" value="CRM1_repeat_2"/>
    <property type="match status" value="1"/>
</dbReference>
<dbReference type="GO" id="GO:0006611">
    <property type="term" value="P:protein export from nucleus"/>
    <property type="evidence" value="ECO:0007669"/>
    <property type="project" value="InterPro"/>
</dbReference>
<dbReference type="InterPro" id="IPR011989">
    <property type="entry name" value="ARM-like"/>
</dbReference>
<dbReference type="InterPro" id="IPR016024">
    <property type="entry name" value="ARM-type_fold"/>
</dbReference>
<proteinExistence type="inferred from homology"/>
<keyword evidence="8" id="KW-0175">Coiled coil</keyword>
<evidence type="ECO:0000256" key="5">
    <source>
        <dbReference type="ARBA" id="ARBA00022927"/>
    </source>
</evidence>
<dbReference type="GO" id="GO:0031267">
    <property type="term" value="F:small GTPase binding"/>
    <property type="evidence" value="ECO:0007669"/>
    <property type="project" value="InterPro"/>
</dbReference>
<dbReference type="GO" id="GO:0000056">
    <property type="term" value="P:ribosomal small subunit export from nucleus"/>
    <property type="evidence" value="ECO:0007669"/>
    <property type="project" value="TreeGrafter"/>
</dbReference>
<evidence type="ECO:0000256" key="8">
    <source>
        <dbReference type="SAM" id="Coils"/>
    </source>
</evidence>
<name>A0A151X7I5_9HYME</name>
<accession>A0A151X7I5</accession>
<comment type="subcellular location">
    <subcellularLocation>
        <location evidence="1">Nucleus</location>
    </subcellularLocation>
</comment>
<keyword evidence="4" id="KW-0509">mRNA transport</keyword>
<evidence type="ECO:0000256" key="3">
    <source>
        <dbReference type="ARBA" id="ARBA00022448"/>
    </source>
</evidence>
<comment type="similarity">
    <text evidence="2">Belongs to the exportin family.</text>
</comment>
<evidence type="ECO:0000256" key="6">
    <source>
        <dbReference type="ARBA" id="ARBA00023242"/>
    </source>
</evidence>
<protein>
    <recommendedName>
        <fullName evidence="7">Exportin-1</fullName>
    </recommendedName>
</protein>
<dbReference type="SUPFAM" id="SSF50978">
    <property type="entry name" value="WD40 repeat-like"/>
    <property type="match status" value="2"/>
</dbReference>
<dbReference type="InterPro" id="IPR041123">
    <property type="entry name" value="CRM1_repeat"/>
</dbReference>
<evidence type="ECO:0000256" key="7">
    <source>
        <dbReference type="ARBA" id="ARBA00073514"/>
    </source>
</evidence>
<sequence>MATLAEQASKLLDFNQKLDITLLDNIVGCMYTGIGEQQRVAQEVLTTLKEHPNAWTRVDTILEYSQNQQTKYYGLQILEQVIKTRWKVLPRNQCEGIKKYIVGLIIKTSSDPETMEASKVYLNKLNMILVQVLKREWPKNWESFISDIVGASKTNESLCQNNMTILKLLSEEVFDFSSGQLTQTKAKHLKDTMCSEFSQIFQLCQFVMENSQNVPLVAVTLETLLRFLNWIPLGYIFETKLITTLIYKFLNVPIFRNVTLKCLTEIAAVIATIPNYDDMFIILFINTMEQLEIMLPLETNIREAYAAGQDQEQNFIQNLAMFLCTFLKDHGELIEKKQMNEILVKALHYLVLISEVDEVEIFKICLEYWNGLAADLYKENPFVTSSPLFMSKNMTVPPRRLFYGQVLTKVRYIMISRMAKPEEVLVVENENGEVVREFMKDTDSINLYKNMRETLVYLTHLDYLDTERVMTEKLQNQVNGTEWSWKNLNTLCWAIGSISGAMHEEDEKRFLVTVIKDLLGLCEQKKGKDNKAIIASNIMYVVGQYPRFLRAHWKFLKTVVNKLFEFMHETHDGVQDMACDTFIKIALKCRRHFVTVQVGEAMPFIEEILSTISTIICDLQTQQVHTFYEAVGYMISAQADTLVQEQLIEKYMLLPNQVWDDIISQASKNVDVLKDQEAVKQLASILKTNVRACKALGHPYVIQLGKIYLDMLNVYKVMSENISAAIAVNGEIVMKQPLIKSMRVVKKETLKLISDWVNRTNDHQMVLENFIPPLLDAVLLDYQKTNVHCAREPEVLSAMATIVNKLEAHITSEVPKIFDAVFECTLEMINKDFEEFPEHRTNFFLLLQAVNIHCFPAFLSIPPAQFKLVLDSIIWAFKHTMRNVADTGLQILYQLLLNIEQHEQAGQSFYQTYFTDILQHVFSVVTDTSHTAGLTMHATILAYMFTLIERGKIQVPLGPVPDNTLYIQEFVARLLKAAFPHLTDNQIKITVQGLFHLNQDINAFKEHLRDFLVQIKKNPMFDHIAVGENGIKPPIIIYKWPSMDIVTILYNGTIKSYCYLVYSADGLLLVSQGGHPDYTITFWDWQKSEIALKCKSYNRNVYNITISSSLPGYLATSGLGHIKFWKISETFTGLKLKDEIGKFGQTEISDIVGVVSGCEWGNILLWEEGSITLEICRKNRQPCHAKAITQFEYMNGELISIGMDGWIRIWFYETIDQANPQNGKRFLEIQPIYEYHLSESDGTSAMLMCICKQEPDSLESTFWYAQDGNGGIWLIDFHDWTTQLPQKIFTCHAGAIVDMDNATWGPFVATLSKTGQLYIYNYLEKKLILAHQFNDAGSQVVWFPCQIETTGSTLACAFESGVIRIIVVAVSTTDTIDNVKGDYVRLIQVIKPHKMAITAMSLNPSCNLLVTGGEDSIVFNFKIVITETFPAITPIGFIKVPSGITCLTWKPQCETTLLIGCSQGDCVEVILPSTPQPYTIASYELVQCQPKVFKFHSVKSAIQRELIRLHREEEKKEKIAKRREEIERLTAESPGLEINEEAFFDIEEEEPLPEVYIPKIPNKILTAQYISRDIIWLSIAGFDAGYMYEYLSPEVTEDIGKEPTKSIAIYDADDIEIRSCLFYKERKYLFLGMEHGEIRVCRWKPENYTDLSDYWIIPMHDNYNGYIPKIILSHDQKMLFTCGYDGNLFSYEINDDTPFEKIEFEKTKGTLALPYTSVEDIEEIDYASLEEMIQQAEYNRIETAAKQSKRQTLEILLKLSEEYNKIVERNNTLPKFHQLSHKELELDFRIITDLNKELDAEMSTVCEKLAFKVEKSELRLQKLLEHFIQPITCLPFVVCKISKPDNMVYSLRQRILDIDVTLPHIDTIKHTHISDEKANGNSITDVKMQHYEMKDREKDKAKIEEEIEVTETKPTMDFLKDINYEDMDSSLGIQLNQMLRKYTLRKTRLEQREKEWKVIYNEKPDTSVNQMYDVLAIEEAKRTIGDYKLKTSSTFNLLSEERDTLFSKYKELLNCRKKLYYQQEAFNTRLKAVRAEKEHLHMEVLHLIKFLKKIHAEIPLESVKPLPVIPALNINIEFPEKKVMIEEYTLKADMEQRRTTVLPEQISVCPDEEYEVLLLDEKFPKSARTFSGLLGSKKNSICVCIYFLVEIQIATDKVDIKTKEITELRNQIKDSFSKFMRRISDNKFQTTTTTETDSEETDDVDNGESELIYFDENVCPPGCDKTMYDLAFSIRETRYAREYQIKDAQRVIEALHKEIQIHMKKLKIAESVLKKNEDDLKMFMLEKQRKLNNVQVTVLMKLHQLQYFGESQIPFKVHDCVVFDKKKLSKLYARIQQLYEETLELHVKHKDARTHLHRIKLDYNHMRVNNKKLQDEIKLKIMNKFGQSLSLNKLYETILRRIVYDIKANLSEASTYFTKRIKHVKKNYVEELSIFNKLLREHTQKLSFLTLLVEEQSKLQKLLKQRIISNEEMLQLEEKYKSDIMKLESILENQMRQKHLFQNDIKNLRLKTKSQYPV</sequence>
<dbReference type="InterPro" id="IPR015943">
    <property type="entry name" value="WD40/YVTN_repeat-like_dom_sf"/>
</dbReference>
<dbReference type="FunFam" id="1.25.10.10:FF:001255">
    <property type="entry name" value="Exportin 1"/>
    <property type="match status" value="1"/>
</dbReference>
<dbReference type="InterPro" id="IPR001680">
    <property type="entry name" value="WD40_rpt"/>
</dbReference>
<keyword evidence="11" id="KW-1185">Reference proteome</keyword>
<dbReference type="PANTHER" id="PTHR11223">
    <property type="entry name" value="EXPORTIN 1/5"/>
    <property type="match status" value="1"/>
</dbReference>
<evidence type="ECO:0000259" key="9">
    <source>
        <dbReference type="PROSITE" id="PS50166"/>
    </source>
</evidence>
<dbReference type="InterPro" id="IPR013598">
    <property type="entry name" value="Exportin-1/Importin-b-like"/>
</dbReference>
<dbReference type="Gene3D" id="2.130.10.10">
    <property type="entry name" value="YVTN repeat-like/Quinoprotein amine dehydrogenase"/>
    <property type="match status" value="2"/>
</dbReference>
<evidence type="ECO:0000313" key="10">
    <source>
        <dbReference type="EMBL" id="KYQ56280.1"/>
    </source>
</evidence>
<evidence type="ECO:0000313" key="11">
    <source>
        <dbReference type="Proteomes" id="UP000075809"/>
    </source>
</evidence>
<feature type="domain" description="Importin N-terminal" evidence="9">
    <location>
        <begin position="41"/>
        <end position="107"/>
    </location>
</feature>
<gene>
    <name evidence="10" type="ORF">ALC60_04796</name>
</gene>
<dbReference type="Gene3D" id="1.25.10.10">
    <property type="entry name" value="Leucine-rich Repeat Variant"/>
    <property type="match status" value="1"/>
</dbReference>
<dbReference type="SMART" id="SM00320">
    <property type="entry name" value="WD40"/>
    <property type="match status" value="5"/>
</dbReference>
<dbReference type="InterPro" id="IPR041235">
    <property type="entry name" value="Exp1_repeat_2"/>
</dbReference>